<feature type="compositionally biased region" description="Low complexity" evidence="3">
    <location>
        <begin position="1090"/>
        <end position="1105"/>
    </location>
</feature>
<evidence type="ECO:0000256" key="1">
    <source>
        <dbReference type="PROSITE-ProRule" id="PRU00176"/>
    </source>
</evidence>
<feature type="region of interest" description="Disordered" evidence="3">
    <location>
        <begin position="1090"/>
        <end position="1133"/>
    </location>
</feature>
<feature type="coiled-coil region" evidence="2">
    <location>
        <begin position="1859"/>
        <end position="1886"/>
    </location>
</feature>
<keyword evidence="5" id="KW-1185">Reference proteome</keyword>
<feature type="compositionally biased region" description="Basic and acidic residues" evidence="3">
    <location>
        <begin position="415"/>
        <end position="447"/>
    </location>
</feature>
<dbReference type="InterPro" id="IPR045107">
    <property type="entry name" value="SAC3/GANP/THP3"/>
</dbReference>
<dbReference type="SUPFAM" id="SSF54928">
    <property type="entry name" value="RNA-binding domain, RBD"/>
    <property type="match status" value="1"/>
</dbReference>
<feature type="region of interest" description="Disordered" evidence="3">
    <location>
        <begin position="51"/>
        <end position="71"/>
    </location>
</feature>
<gene>
    <name evidence="6" type="primary">LOC101859920</name>
</gene>
<feature type="region of interest" description="Disordered" evidence="3">
    <location>
        <begin position="1985"/>
        <end position="2041"/>
    </location>
</feature>
<sequence>MDQTNSVFGTFSAPVTSSSTAAFGSTSGVFGGSFGQAPVFGSQNLFGSASSTSTSSFPVPPTTGGQQSQSRVINSTSSVTSVFGAQPLFGAAAQSSGGNTSSSVLGKSTQAATTASSVFGAGFQTSQPTNVFGSGSTFQTSSMTSSGKSFDTSPFGQTKSSLFSVPASSGFGTFQTKSTAVSVFGGVGKNEKSSPSQSSLFQTGKSTTASGFGSGTFSISKSNIPFGKAATQLTSAQHSALFQKASGAQSVSSAPQNIPSLLSATPKSILDPQVAGDPDKPRPTAVGLPMVKMEKTKGTGSQGHQLLQSTNTDLQKQNLFKAKETSSLQPKSLFGGTKSEVGVKVSPFSTQGPSSSTSSSKPESNLFGASQKSSVPSGRVSLFGKSYNKEEDQGVEQAHSSSQNSPRKTLSKWNRSRDVAGPTDRKRRESEHEDVERDPTEVKRSRTADSTSGTDGSGSLTLGRARTTRKSVEDTTRMSIIVKDIPAHLNKGTILRRHFSRFGTITRLLPVPSKGSANITFQSHEEAAMAKSKGRQLEKGGPQLQIFWRASGSSVKSPEANKPFRLAVAKDKRSPSKVSLSSVPEGSVEDELASMAGTADVQYEIGPVRKAPKEQKKTSREKPRRRSPTPPPSAPAPTVVPASTSDLDVAKGLLKTLWGSRAPDSSSKINVLDARDKLLRLLRGRQQSDLASAKAFAGDCPDLCPEKERYYREDIRRLALYEVIPETLSSLTGLKSEVDHYRAVKEYSRSSADQEEPLPHELRPLPVLVTTMTYLLTEVADEGGEGKWAEWYDFLWNRTRGIRKDITQQQLCDIQVAELLEKCARFHVFCSERLCEEDMMSFDAKINDENLTKCLQTLKELYADLENKQGVFCPNEAEFRGYMVLMKLNEGDILREVQQMRPDIRESAPILFAVEAYNALNSHNYVRFFRLIQRASFLNACILHRYFIQIRSQALRIIMKAHGALGKNKIMYPVAEMIRLLRFESAEEVEEFCYHYCLSVEESDVLLDAKAYMEPEGSLSQRRSQTLVEAKCTVSVGETINGCPLPMLILPTPSSSFDENGKFIISNELKAALYSSGLKLQPSAADLMQQAAAAPLPQQSLQEPQGRSDDGGGRGGGGQSQGALRGPSQLPDATAMARGRTAFSNEDIKNIARTVILEVIDTATLDIAREVMSEQKEQDAVIRTVFDDLSADVVQSLTRSLAKEVHNEEESRVQQARAKEMAEQRQRVFNVLCEDIVEDAVNDIVQEVAINQMNIVTRELNRQCMEGMSLSCQDSLLSVVTLEIAQDIAQEVFEIDVVAKRERLEETERCVQLMRCRRVFQFWRSSYLSRVRVKRAMLDFPSAPPTRKTGEQLMRLVPNRPDTRIVNNSFFINERARLYVSSPMDVIQQQLKLTASLSMASVHQMLLGLRMWQPLDIVQTLGTQLHRAFAQWREADCIEPDCDSIHWKLCMSVPNKKLCQDEEQKKFIDWLRAKLCKDGDRDKLLEETPGYQGEVLSLYHCQLGAQRARGPTLRLCVRCFHGHWNDTHELKVLKEGVLKGCTGVLFVTSPVEQLMEDQNLWQQDKRRLHQVLKQKPKVPAVPLVIILPRRSARVTVAVSEVSQHLDLEGLGQGQRVSAVHLAQPYVGQGRQPADCYNEWTEQLSNCLRFTASHIPTPARLRVKPVSDFVEDTVVEMYKAPVYQDLRTRHRHQQLHQSPNVLVSLYNTVIEHTAMVCASSSLTDLSWPSPEFDSSASLALGEPLSSWNSESHLSDLYELVSRLRLPVFRYQDLEAQDWTSVCQDVWNFVALVTKKDSGSAKISLHHQVSDLLTYAKKTFDQFCWLASEDGPCEPTYVNMAWTDLIDACIHYKLVSLRTGHLRIEVERDEDEEEEEEYEEAVVFYKEEELEDWEAPVAWVDALRDTETARAGQIKLTVVESAVKRDQSLLEASQMKDTLSSAGKDCHSPQTDAEKLSPSWRDLKERFAQERAKLDTFEQSLSSKLLQGPLPANSTLSPIPLPKESLSRFDPGSGAMSGQRARYASKATTESQEKGHGLSQGQRFGFVNSSRSLEAFTPNIKSQARSLLSSGAKDTEKMDEDTTDTEEEKGEKYELTLTEGVSNLQDLVEEQRRADRLFEMRLQRLMNPTPLL</sequence>
<feature type="compositionally biased region" description="Acidic residues" evidence="3">
    <location>
        <begin position="2075"/>
        <end position="2086"/>
    </location>
</feature>
<dbReference type="Gene3D" id="1.25.40.990">
    <property type="match status" value="1"/>
</dbReference>
<keyword evidence="1" id="KW-0694">RNA-binding</keyword>
<organism evidence="5 6">
    <name type="scientific">Aplysia californica</name>
    <name type="common">California sea hare</name>
    <dbReference type="NCBI Taxonomy" id="6500"/>
    <lineage>
        <taxon>Eukaryota</taxon>
        <taxon>Metazoa</taxon>
        <taxon>Spiralia</taxon>
        <taxon>Lophotrochozoa</taxon>
        <taxon>Mollusca</taxon>
        <taxon>Gastropoda</taxon>
        <taxon>Heterobranchia</taxon>
        <taxon>Euthyneura</taxon>
        <taxon>Tectipleura</taxon>
        <taxon>Aplysiida</taxon>
        <taxon>Aplysioidea</taxon>
        <taxon>Aplysiidae</taxon>
        <taxon>Aplysia</taxon>
    </lineage>
</organism>
<dbReference type="InterPro" id="IPR012677">
    <property type="entry name" value="Nucleotide-bd_a/b_plait_sf"/>
</dbReference>
<dbReference type="Pfam" id="PF03399">
    <property type="entry name" value="SAC3_GANP"/>
    <property type="match status" value="1"/>
</dbReference>
<feature type="compositionally biased region" description="Low complexity" evidence="3">
    <location>
        <begin position="346"/>
        <end position="364"/>
    </location>
</feature>
<reference evidence="6" key="1">
    <citation type="submission" date="2025-08" db="UniProtKB">
        <authorList>
            <consortium name="RefSeq"/>
        </authorList>
    </citation>
    <scope>IDENTIFICATION</scope>
</reference>
<feature type="region of interest" description="Disordered" evidence="3">
    <location>
        <begin position="344"/>
        <end position="471"/>
    </location>
</feature>
<dbReference type="SMART" id="SM00360">
    <property type="entry name" value="RRM"/>
    <property type="match status" value="1"/>
</dbReference>
<dbReference type="GeneID" id="101859920"/>
<accession>A0ABM0JJH5</accession>
<feature type="compositionally biased region" description="Low complexity" evidence="3">
    <location>
        <begin position="448"/>
        <end position="463"/>
    </location>
</feature>
<dbReference type="PANTHER" id="PTHR12436:SF3">
    <property type="entry name" value="GERMINAL-CENTER ASSOCIATED NUCLEAR PROTEIN"/>
    <property type="match status" value="1"/>
</dbReference>
<feature type="region of interest" description="Disordered" evidence="3">
    <location>
        <begin position="2060"/>
        <end position="2090"/>
    </location>
</feature>
<evidence type="ECO:0000259" key="4">
    <source>
        <dbReference type="PROSITE" id="PS50102"/>
    </source>
</evidence>
<dbReference type="RefSeq" id="XP_005095086.1">
    <property type="nucleotide sequence ID" value="XM_005095029.3"/>
</dbReference>
<dbReference type="InterPro" id="IPR031907">
    <property type="entry name" value="MCM3AP_GANP"/>
</dbReference>
<dbReference type="Gene3D" id="3.30.70.330">
    <property type="match status" value="1"/>
</dbReference>
<dbReference type="PANTHER" id="PTHR12436">
    <property type="entry name" value="80 KDA MCM3-ASSOCIATED PROTEIN"/>
    <property type="match status" value="1"/>
</dbReference>
<dbReference type="Proteomes" id="UP000694888">
    <property type="component" value="Unplaced"/>
</dbReference>
<feature type="compositionally biased region" description="Basic and acidic residues" evidence="3">
    <location>
        <begin position="611"/>
        <end position="621"/>
    </location>
</feature>
<evidence type="ECO:0000256" key="2">
    <source>
        <dbReference type="SAM" id="Coils"/>
    </source>
</evidence>
<evidence type="ECO:0000313" key="6">
    <source>
        <dbReference type="RefSeq" id="XP_005095086.1"/>
    </source>
</evidence>
<dbReference type="InterPro" id="IPR035979">
    <property type="entry name" value="RBD_domain_sf"/>
</dbReference>
<proteinExistence type="predicted"/>
<feature type="compositionally biased region" description="Polar residues" evidence="3">
    <location>
        <begin position="367"/>
        <end position="376"/>
    </location>
</feature>
<protein>
    <submittedName>
        <fullName evidence="6">Germinal-center associated nuclear protein</fullName>
    </submittedName>
</protein>
<name>A0ABM0JJH5_APLCA</name>
<feature type="compositionally biased region" description="Polar residues" evidence="3">
    <location>
        <begin position="398"/>
        <end position="413"/>
    </location>
</feature>
<dbReference type="InterPro" id="IPR005062">
    <property type="entry name" value="SAC3/GANP/THP3_conserved"/>
</dbReference>
<dbReference type="PROSITE" id="PS50102">
    <property type="entry name" value="RRM"/>
    <property type="match status" value="1"/>
</dbReference>
<feature type="compositionally biased region" description="Low complexity" evidence="3">
    <location>
        <begin position="51"/>
        <end position="65"/>
    </location>
</feature>
<dbReference type="InterPro" id="IPR000504">
    <property type="entry name" value="RRM_dom"/>
</dbReference>
<dbReference type="Pfam" id="PF16769">
    <property type="entry name" value="MCM3AP_GANP"/>
    <property type="match status" value="1"/>
</dbReference>
<keyword evidence="2" id="KW-0175">Coiled coil</keyword>
<feature type="region of interest" description="Disordered" evidence="3">
    <location>
        <begin position="566"/>
        <end position="644"/>
    </location>
</feature>
<feature type="domain" description="RRM" evidence="4">
    <location>
        <begin position="478"/>
        <end position="551"/>
    </location>
</feature>
<evidence type="ECO:0000313" key="5">
    <source>
        <dbReference type="Proteomes" id="UP000694888"/>
    </source>
</evidence>
<evidence type="ECO:0000256" key="3">
    <source>
        <dbReference type="SAM" id="MobiDB-lite"/>
    </source>
</evidence>